<dbReference type="SUPFAM" id="SSF103473">
    <property type="entry name" value="MFS general substrate transporter"/>
    <property type="match status" value="1"/>
</dbReference>
<keyword evidence="5 6" id="KW-0472">Membrane</keyword>
<dbReference type="AlphaFoldDB" id="A0A919S8L5"/>
<organism evidence="8 9">
    <name type="scientific">Winogradskya consettensis</name>
    <dbReference type="NCBI Taxonomy" id="113560"/>
    <lineage>
        <taxon>Bacteria</taxon>
        <taxon>Bacillati</taxon>
        <taxon>Actinomycetota</taxon>
        <taxon>Actinomycetes</taxon>
        <taxon>Micromonosporales</taxon>
        <taxon>Micromonosporaceae</taxon>
        <taxon>Winogradskya</taxon>
    </lineage>
</organism>
<feature type="transmembrane region" description="Helical" evidence="6">
    <location>
        <begin position="342"/>
        <end position="360"/>
    </location>
</feature>
<evidence type="ECO:0000259" key="7">
    <source>
        <dbReference type="PROSITE" id="PS50850"/>
    </source>
</evidence>
<gene>
    <name evidence="8" type="ORF">Aco04nite_07820</name>
</gene>
<dbReference type="Pfam" id="PF07690">
    <property type="entry name" value="MFS_1"/>
    <property type="match status" value="1"/>
</dbReference>
<protein>
    <submittedName>
        <fullName evidence="8">MFS transporter</fullName>
    </submittedName>
</protein>
<feature type="transmembrane region" description="Helical" evidence="6">
    <location>
        <begin position="274"/>
        <end position="292"/>
    </location>
</feature>
<dbReference type="InterPro" id="IPR036259">
    <property type="entry name" value="MFS_trans_sf"/>
</dbReference>
<feature type="transmembrane region" description="Helical" evidence="6">
    <location>
        <begin position="244"/>
        <end position="262"/>
    </location>
</feature>
<name>A0A919S8L5_9ACTN</name>
<feature type="transmembrane region" description="Helical" evidence="6">
    <location>
        <begin position="298"/>
        <end position="321"/>
    </location>
</feature>
<dbReference type="CDD" id="cd06173">
    <property type="entry name" value="MFS_MefA_like"/>
    <property type="match status" value="1"/>
</dbReference>
<dbReference type="EMBL" id="BOQP01000004">
    <property type="protein sequence ID" value="GIM67790.1"/>
    <property type="molecule type" value="Genomic_DNA"/>
</dbReference>
<feature type="domain" description="Major facilitator superfamily (MFS) profile" evidence="7">
    <location>
        <begin position="207"/>
        <end position="395"/>
    </location>
</feature>
<accession>A0A919S8L5</accession>
<dbReference type="PANTHER" id="PTHR23513">
    <property type="entry name" value="INTEGRAL MEMBRANE EFFLUX PROTEIN-RELATED"/>
    <property type="match status" value="1"/>
</dbReference>
<comment type="caution">
    <text evidence="8">The sequence shown here is derived from an EMBL/GenBank/DDBJ whole genome shotgun (WGS) entry which is preliminary data.</text>
</comment>
<feature type="transmembrane region" description="Helical" evidence="6">
    <location>
        <begin position="366"/>
        <end position="384"/>
    </location>
</feature>
<comment type="subcellular location">
    <subcellularLocation>
        <location evidence="1">Cell membrane</location>
        <topology evidence="1">Multi-pass membrane protein</topology>
    </subcellularLocation>
</comment>
<dbReference type="PANTHER" id="PTHR23513:SF6">
    <property type="entry name" value="MAJOR FACILITATOR SUPERFAMILY ASSOCIATED DOMAIN-CONTAINING PROTEIN"/>
    <property type="match status" value="1"/>
</dbReference>
<keyword evidence="2" id="KW-1003">Cell membrane</keyword>
<dbReference type="GO" id="GO:0005886">
    <property type="term" value="C:plasma membrane"/>
    <property type="evidence" value="ECO:0007669"/>
    <property type="project" value="UniProtKB-SubCell"/>
</dbReference>
<keyword evidence="4 6" id="KW-1133">Transmembrane helix</keyword>
<dbReference type="Proteomes" id="UP000680865">
    <property type="component" value="Unassembled WGS sequence"/>
</dbReference>
<dbReference type="GO" id="GO:0022857">
    <property type="term" value="F:transmembrane transporter activity"/>
    <property type="evidence" value="ECO:0007669"/>
    <property type="project" value="InterPro"/>
</dbReference>
<dbReference type="PROSITE" id="PS50850">
    <property type="entry name" value="MFS"/>
    <property type="match status" value="1"/>
</dbReference>
<evidence type="ECO:0000256" key="1">
    <source>
        <dbReference type="ARBA" id="ARBA00004651"/>
    </source>
</evidence>
<evidence type="ECO:0000256" key="4">
    <source>
        <dbReference type="ARBA" id="ARBA00022989"/>
    </source>
</evidence>
<keyword evidence="3 6" id="KW-0812">Transmembrane</keyword>
<evidence type="ECO:0000313" key="9">
    <source>
        <dbReference type="Proteomes" id="UP000680865"/>
    </source>
</evidence>
<reference evidence="8" key="1">
    <citation type="submission" date="2021-03" db="EMBL/GenBank/DDBJ databases">
        <title>Whole genome shotgun sequence of Actinoplanes consettensis NBRC 14913.</title>
        <authorList>
            <person name="Komaki H."/>
            <person name="Tamura T."/>
        </authorList>
    </citation>
    <scope>NUCLEOTIDE SEQUENCE</scope>
    <source>
        <strain evidence="8">NBRC 14913</strain>
    </source>
</reference>
<evidence type="ECO:0000256" key="5">
    <source>
        <dbReference type="ARBA" id="ARBA00023136"/>
    </source>
</evidence>
<keyword evidence="9" id="KW-1185">Reference proteome</keyword>
<dbReference type="InterPro" id="IPR011701">
    <property type="entry name" value="MFS"/>
</dbReference>
<sequence length="395" mass="40813">MWTGDAVSQVGSQITGVVLPLLVLTTMNGSGTDIGLLQACYTAPFVLLPLLAGVWLERRARLPVLVSTDLIRLVLVLAVPLLALTGALDLWHVFLVAALGGAATVLHDIAASAYLPRVVAADQLPAANSMLATNQAVGNTAGPGVAGWAAGAFGPAGALVFDALSYLVSASALLLVRRREEPPAPEPRASVRRQITDGLGAVLGQPVIRRVVIHAGIYNAGYALLGVAFLIHFVRELGQGSTRYGLVMVVGGLGAATGALLTPAVLRRFGFGRTFTLVLPFSTLSYLLLPGAGGGTAGLVRCAVAFFLGSAGAAGGSVIAMTLRQRLTPDRLLARMTASYRLIAFGSLSVGSTAAGLLVDRFGARAVLWCAPLVLVGSAVPVLTRTVRRLDRLSQ</sequence>
<evidence type="ECO:0000313" key="8">
    <source>
        <dbReference type="EMBL" id="GIM67790.1"/>
    </source>
</evidence>
<evidence type="ECO:0000256" key="2">
    <source>
        <dbReference type="ARBA" id="ARBA00022475"/>
    </source>
</evidence>
<feature type="transmembrane region" description="Helical" evidence="6">
    <location>
        <begin position="211"/>
        <end position="232"/>
    </location>
</feature>
<feature type="transmembrane region" description="Helical" evidence="6">
    <location>
        <begin position="152"/>
        <end position="176"/>
    </location>
</feature>
<feature type="transmembrane region" description="Helical" evidence="6">
    <location>
        <begin position="36"/>
        <end position="56"/>
    </location>
</feature>
<dbReference type="InterPro" id="IPR020846">
    <property type="entry name" value="MFS_dom"/>
</dbReference>
<evidence type="ECO:0000256" key="6">
    <source>
        <dbReference type="SAM" id="Phobius"/>
    </source>
</evidence>
<proteinExistence type="predicted"/>
<evidence type="ECO:0000256" key="3">
    <source>
        <dbReference type="ARBA" id="ARBA00022692"/>
    </source>
</evidence>
<dbReference type="Gene3D" id="1.20.1250.20">
    <property type="entry name" value="MFS general substrate transporter like domains"/>
    <property type="match status" value="1"/>
</dbReference>